<name>A0A158DQX2_9BURK</name>
<dbReference type="RefSeq" id="WP_061172390.1">
    <property type="nucleotide sequence ID" value="NZ_FCOA02000054.1"/>
</dbReference>
<organism evidence="1 2">
    <name type="scientific">Caballeronia hypogeia</name>
    <dbReference type="NCBI Taxonomy" id="1777140"/>
    <lineage>
        <taxon>Bacteria</taxon>
        <taxon>Pseudomonadati</taxon>
        <taxon>Pseudomonadota</taxon>
        <taxon>Betaproteobacteria</taxon>
        <taxon>Burkholderiales</taxon>
        <taxon>Burkholderiaceae</taxon>
        <taxon>Caballeronia</taxon>
    </lineage>
</organism>
<keyword evidence="2" id="KW-1185">Reference proteome</keyword>
<protein>
    <submittedName>
        <fullName evidence="1">NHL repeat protein</fullName>
    </submittedName>
</protein>
<proteinExistence type="predicted"/>
<accession>A0A158DQX2</accession>
<dbReference type="AlphaFoldDB" id="A0A158DQX2"/>
<dbReference type="InterPro" id="IPR011042">
    <property type="entry name" value="6-blade_b-propeller_TolB-like"/>
</dbReference>
<evidence type="ECO:0000313" key="1">
    <source>
        <dbReference type="EMBL" id="SAK96903.1"/>
    </source>
</evidence>
<dbReference type="OrthoDB" id="2806980at2"/>
<dbReference type="SUPFAM" id="SSF63829">
    <property type="entry name" value="Calcium-dependent phosphotriesterase"/>
    <property type="match status" value="1"/>
</dbReference>
<gene>
    <name evidence="1" type="ORF">AWB79_07394</name>
</gene>
<reference evidence="1" key="1">
    <citation type="submission" date="2016-01" db="EMBL/GenBank/DDBJ databases">
        <authorList>
            <person name="Peeters C."/>
        </authorList>
    </citation>
    <scope>NUCLEOTIDE SEQUENCE</scope>
    <source>
        <strain evidence="1">LMG 29322</strain>
    </source>
</reference>
<dbReference type="Gene3D" id="2.120.10.30">
    <property type="entry name" value="TolB, C-terminal domain"/>
    <property type="match status" value="1"/>
</dbReference>
<comment type="caution">
    <text evidence="1">The sequence shown here is derived from an EMBL/GenBank/DDBJ whole genome shotgun (WGS) entry which is preliminary data.</text>
</comment>
<evidence type="ECO:0000313" key="2">
    <source>
        <dbReference type="Proteomes" id="UP000054851"/>
    </source>
</evidence>
<dbReference type="Proteomes" id="UP000054851">
    <property type="component" value="Unassembled WGS sequence"/>
</dbReference>
<dbReference type="EMBL" id="FCOA02000054">
    <property type="protein sequence ID" value="SAK96903.1"/>
    <property type="molecule type" value="Genomic_DNA"/>
</dbReference>
<sequence length="395" mass="42272">MIANARSAFPKAFSQVSRWLNCRNRRRSMMLASIVAMASWSIASSGSAQQLFMGDVADNSVKQFDLQTGVTSIFIEPKSAGLNGPTGMIFSQGQLYVVNQNVNTGQRGEVLKFDGATGTFIGKLISSSDINAPFAPRGIVLGTDSSFYVASMLSKPGKCANAGSVNVYNNSGVFQYSLAPDPRQFPHVFHPRGVVFAPDGTLYVTAIGCLDPTDPDYDPSSDPLAGYVLTFRRPASGGNLVFDKVLASNSGNSVPYLHRPEGLVVDNQGNLWVTSFRSDSTAPTDTDKLLKLNGQNGSLLAKIELDTKANKPHPNPPRAPAQAIILGPGGDLFVPISGTDSNTAGELLRCNVSTLQCSVLIKPYGDLQPGHPDSTQMPWYLIFKTSNPATLQYTN</sequence>